<dbReference type="PROSITE" id="PS51733">
    <property type="entry name" value="BPL_LPL_CATALYTIC"/>
    <property type="match status" value="1"/>
</dbReference>
<gene>
    <name evidence="3" type="ORF">AB840_15485</name>
</gene>
<feature type="non-terminal residue" evidence="3">
    <location>
        <position position="151"/>
    </location>
</feature>
<dbReference type="PANTHER" id="PTHR12561:SF3">
    <property type="entry name" value="LIPOYLTRANSFERASE 1, MITOCHONDRIAL"/>
    <property type="match status" value="1"/>
</dbReference>
<dbReference type="Proteomes" id="UP000036503">
    <property type="component" value="Unassembled WGS sequence"/>
</dbReference>
<dbReference type="AlphaFoldDB" id="A0A0J6WSK5"/>
<dbReference type="Pfam" id="PF21948">
    <property type="entry name" value="LplA-B_cat"/>
    <property type="match status" value="1"/>
</dbReference>
<comment type="pathway">
    <text evidence="1">Protein modification; protein lipoylation via exogenous pathway; protein N(6)-(lipoyl)lysine from lipoate: step 2/2.</text>
</comment>
<protein>
    <submittedName>
        <fullName evidence="3">Lipoate--protein ligase</fullName>
    </submittedName>
</protein>
<comment type="caution">
    <text evidence="3">The sequence shown here is derived from an EMBL/GenBank/DDBJ whole genome shotgun (WGS) entry which is preliminary data.</text>
</comment>
<dbReference type="GO" id="GO:0016979">
    <property type="term" value="F:lipoate-protein ligase activity"/>
    <property type="evidence" value="ECO:0007669"/>
    <property type="project" value="TreeGrafter"/>
</dbReference>
<organism evidence="3 4">
    <name type="scientific">Megasphaera cerevisiae DSM 20462</name>
    <dbReference type="NCBI Taxonomy" id="1122219"/>
    <lineage>
        <taxon>Bacteria</taxon>
        <taxon>Bacillati</taxon>
        <taxon>Bacillota</taxon>
        <taxon>Negativicutes</taxon>
        <taxon>Veillonellales</taxon>
        <taxon>Veillonellaceae</taxon>
        <taxon>Megasphaera</taxon>
    </lineage>
</organism>
<dbReference type="InterPro" id="IPR004562">
    <property type="entry name" value="LipoylTrfase_LipoateP_Ligase"/>
</dbReference>
<dbReference type="InterPro" id="IPR045864">
    <property type="entry name" value="aa-tRNA-synth_II/BPL/LPL"/>
</dbReference>
<evidence type="ECO:0000256" key="1">
    <source>
        <dbReference type="ARBA" id="ARBA00005085"/>
    </source>
</evidence>
<dbReference type="InParanoid" id="A0A0J6WSK5"/>
<dbReference type="SUPFAM" id="SSF55681">
    <property type="entry name" value="Class II aaRS and biotin synthetases"/>
    <property type="match status" value="1"/>
</dbReference>
<dbReference type="PANTHER" id="PTHR12561">
    <property type="entry name" value="LIPOATE-PROTEIN LIGASE"/>
    <property type="match status" value="1"/>
</dbReference>
<evidence type="ECO:0000259" key="2">
    <source>
        <dbReference type="PROSITE" id="PS51733"/>
    </source>
</evidence>
<evidence type="ECO:0000313" key="4">
    <source>
        <dbReference type="Proteomes" id="UP000036503"/>
    </source>
</evidence>
<dbReference type="OrthoDB" id="9788148at2"/>
<name>A0A0J6WSK5_9FIRM</name>
<dbReference type="CDD" id="cd16443">
    <property type="entry name" value="LplA"/>
    <property type="match status" value="1"/>
</dbReference>
<dbReference type="RefSeq" id="WP_048515701.1">
    <property type="nucleotide sequence ID" value="NZ_LEKT01000149.1"/>
</dbReference>
<keyword evidence="4" id="KW-1185">Reference proteome</keyword>
<evidence type="ECO:0000313" key="3">
    <source>
        <dbReference type="EMBL" id="KMO85118.1"/>
    </source>
</evidence>
<dbReference type="UniPathway" id="UPA00537">
    <property type="reaction ID" value="UER00595"/>
</dbReference>
<dbReference type="InterPro" id="IPR004143">
    <property type="entry name" value="BPL_LPL_catalytic"/>
</dbReference>
<dbReference type="Gene3D" id="3.30.930.10">
    <property type="entry name" value="Bira Bifunctional Protein, Domain 2"/>
    <property type="match status" value="1"/>
</dbReference>
<proteinExistence type="predicted"/>
<feature type="domain" description="BPL/LPL catalytic" evidence="2">
    <location>
        <begin position="27"/>
        <end position="151"/>
    </location>
</feature>
<dbReference type="GO" id="GO:0009249">
    <property type="term" value="P:protein lipoylation"/>
    <property type="evidence" value="ECO:0007669"/>
    <property type="project" value="InterPro"/>
</dbReference>
<reference evidence="3 4" key="1">
    <citation type="submission" date="2015-06" db="EMBL/GenBank/DDBJ databases">
        <title>Draft genome sequence of beer spoilage bacterium Megasphaera cerevisiae type strain 20462.</title>
        <authorList>
            <person name="Kutumbaka K."/>
            <person name="Pasmowitz J."/>
            <person name="Mategko J."/>
            <person name="Reyes D."/>
            <person name="Friedrich A."/>
            <person name="Han S."/>
            <person name="Martens-Habbena W."/>
            <person name="Neal-McKinney J."/>
            <person name="Janagama H.K."/>
            <person name="Nadala C."/>
            <person name="Samadpour M."/>
        </authorList>
    </citation>
    <scope>NUCLEOTIDE SEQUENCE [LARGE SCALE GENOMIC DNA]</scope>
    <source>
        <strain evidence="3 4">DSM 20462</strain>
    </source>
</reference>
<dbReference type="EMBL" id="LEKT01000149">
    <property type="protein sequence ID" value="KMO85118.1"/>
    <property type="molecule type" value="Genomic_DNA"/>
</dbReference>
<dbReference type="GO" id="GO:0005737">
    <property type="term" value="C:cytoplasm"/>
    <property type="evidence" value="ECO:0007669"/>
    <property type="project" value="TreeGrafter"/>
</dbReference>
<accession>A0A0J6WSK5</accession>
<dbReference type="NCBIfam" id="TIGR00545">
    <property type="entry name" value="lipoyltrans"/>
    <property type="match status" value="1"/>
</dbReference>
<dbReference type="GO" id="GO:0017118">
    <property type="term" value="F:lipoyltransferase activity"/>
    <property type="evidence" value="ECO:0007669"/>
    <property type="project" value="TreeGrafter"/>
</dbReference>
<keyword evidence="3" id="KW-0436">Ligase</keyword>
<sequence length="151" mass="16816">MKFVSNNNITDPTLNLAMEEYVLKNLPSEESYFLFYVNRPSIIVGKNQNTIEEVNKAYVDEKGIDVVRRISGGGAVYHDTGNLNFSFITDDDGNSFHNFKKFTEPIVQALQSLGVDAEMTGRNDIQVGAAKISGNAMVKVKDRMFSHGTLM</sequence>